<dbReference type="InterPro" id="IPR016120">
    <property type="entry name" value="Sig_transdc_His_kin_SpoOB"/>
</dbReference>
<evidence type="ECO:0000259" key="4">
    <source>
        <dbReference type="Pfam" id="PF14689"/>
    </source>
</evidence>
<evidence type="ECO:0000256" key="1">
    <source>
        <dbReference type="ARBA" id="ARBA00022553"/>
    </source>
</evidence>
<dbReference type="STRING" id="200991.AUC31_02985"/>
<keyword evidence="3" id="KW-0418">Kinase</keyword>
<dbReference type="Pfam" id="PF14689">
    <property type="entry name" value="SPOB_a"/>
    <property type="match status" value="1"/>
</dbReference>
<dbReference type="OrthoDB" id="2375606at2"/>
<accession>A0A0U2YNI6</accession>
<proteinExistence type="predicted"/>
<evidence type="ECO:0000313" key="5">
    <source>
        <dbReference type="EMBL" id="ALS74285.1"/>
    </source>
</evidence>
<evidence type="ECO:0000313" key="6">
    <source>
        <dbReference type="Proteomes" id="UP000067683"/>
    </source>
</evidence>
<protein>
    <recommendedName>
        <fullName evidence="4">SpoOB alpha-helical domain-containing protein</fullName>
    </recommendedName>
</protein>
<keyword evidence="1" id="KW-0597">Phosphoprotein</keyword>
<feature type="domain" description="SpoOB alpha-helical" evidence="4">
    <location>
        <begin position="5"/>
        <end position="55"/>
    </location>
</feature>
<dbReference type="AlphaFoldDB" id="A0A0U2YNI6"/>
<dbReference type="KEGG" id="prt:AUC31_02985"/>
<sequence>MDDRLTVAQSLRHARHDFLNELQMIKLNLDLGRTDRAQALIRTYAEAAMHQSRLSALSMPETEEWLLTAGWRFPELRLVMSCEAKRAPRELDAVLCSWLEAFAENAKEAFSDAWPYPVELHIMEADGRFSLELSGPGDWSSLILDSSQLAIGKACGSDRSKVEIHAQMEG</sequence>
<keyword evidence="2" id="KW-0808">Transferase</keyword>
<dbReference type="GO" id="GO:0000155">
    <property type="term" value="F:phosphorelay sensor kinase activity"/>
    <property type="evidence" value="ECO:0007669"/>
    <property type="project" value="InterPro"/>
</dbReference>
<organism evidence="5 6">
    <name type="scientific">Planococcus rifietoensis</name>
    <dbReference type="NCBI Taxonomy" id="200991"/>
    <lineage>
        <taxon>Bacteria</taxon>
        <taxon>Bacillati</taxon>
        <taxon>Bacillota</taxon>
        <taxon>Bacilli</taxon>
        <taxon>Bacillales</taxon>
        <taxon>Caryophanaceae</taxon>
        <taxon>Planococcus</taxon>
    </lineage>
</organism>
<reference evidence="5" key="1">
    <citation type="submission" date="2016-01" db="EMBL/GenBank/DDBJ databases">
        <title>Complete genome of Planococcus rifietoensis type strain M8.</title>
        <authorList>
            <person name="See-Too W.S."/>
        </authorList>
    </citation>
    <scope>NUCLEOTIDE SEQUENCE [LARGE SCALE GENOMIC DNA]</scope>
    <source>
        <strain evidence="5">M8</strain>
    </source>
</reference>
<gene>
    <name evidence="5" type="ORF">AUC31_02985</name>
</gene>
<keyword evidence="6" id="KW-1185">Reference proteome</keyword>
<dbReference type="Gene3D" id="1.10.287.130">
    <property type="match status" value="1"/>
</dbReference>
<dbReference type="RefSeq" id="WP_058380992.1">
    <property type="nucleotide sequence ID" value="NZ_CP013659.2"/>
</dbReference>
<dbReference type="EMBL" id="CP013659">
    <property type="protein sequence ID" value="ALS74285.1"/>
    <property type="molecule type" value="Genomic_DNA"/>
</dbReference>
<dbReference type="Proteomes" id="UP000067683">
    <property type="component" value="Chromosome"/>
</dbReference>
<name>A0A0U2YNI6_9BACL</name>
<evidence type="ECO:0000256" key="3">
    <source>
        <dbReference type="ARBA" id="ARBA00022777"/>
    </source>
</evidence>
<dbReference type="SUPFAM" id="SSF55890">
    <property type="entry name" value="Sporulation response regulatory protein Spo0B"/>
    <property type="match status" value="1"/>
</dbReference>
<evidence type="ECO:0000256" key="2">
    <source>
        <dbReference type="ARBA" id="ARBA00022679"/>
    </source>
</evidence>
<dbReference type="InterPro" id="IPR039506">
    <property type="entry name" value="SPOB_a"/>
</dbReference>